<dbReference type="AlphaFoldDB" id="A0A5B8XEZ3"/>
<evidence type="ECO:0000313" key="2">
    <source>
        <dbReference type="EMBL" id="QED22911.1"/>
    </source>
</evidence>
<feature type="signal peptide" evidence="1">
    <location>
        <begin position="1"/>
        <end position="27"/>
    </location>
</feature>
<feature type="chain" id="PRO_5023035523" evidence="1">
    <location>
        <begin position="28"/>
        <end position="212"/>
    </location>
</feature>
<protein>
    <submittedName>
        <fullName evidence="2">Uncharacterized protein</fullName>
    </submittedName>
</protein>
<name>A0A5B8XEZ3_9RICK</name>
<proteinExistence type="predicted"/>
<keyword evidence="1" id="KW-0732">Signal</keyword>
<evidence type="ECO:0000313" key="3">
    <source>
        <dbReference type="Proteomes" id="UP000321934"/>
    </source>
</evidence>
<accession>A0A5B8XEZ3</accession>
<dbReference type="Proteomes" id="UP000321934">
    <property type="component" value="Chromosome"/>
</dbReference>
<gene>
    <name evidence="2" type="ORF">Deia_00098</name>
</gene>
<organism evidence="2 3">
    <name type="scientific">Candidatus Deianiraea vastatrix</name>
    <dbReference type="NCBI Taxonomy" id="2163644"/>
    <lineage>
        <taxon>Bacteria</taxon>
        <taxon>Pseudomonadati</taxon>
        <taxon>Pseudomonadota</taxon>
        <taxon>Alphaproteobacteria</taxon>
        <taxon>Rickettsiales</taxon>
        <taxon>Candidatus Deianiraeaceae</taxon>
        <taxon>Candidatus Deianiraea</taxon>
    </lineage>
</organism>
<reference evidence="2 3" key="1">
    <citation type="journal article" date="2019" name="ISME J.">
        <title>Deianiraea, an extracellular bacterium associated with the ciliate Paramecium, suggests an alternative scenario for the evolution of Rickettsiales.</title>
        <authorList>
            <person name="Castelli M."/>
            <person name="Sabaneyeva E."/>
            <person name="Lanzoni O."/>
            <person name="Lebedeva N."/>
            <person name="Floriano A.M."/>
            <person name="Gaiarsa S."/>
            <person name="Benken K."/>
            <person name="Modeo L."/>
            <person name="Bandi C."/>
            <person name="Potekhin A."/>
            <person name="Sassera D."/>
            <person name="Petroni G."/>
        </authorList>
    </citation>
    <scope>NUCLEOTIDE SEQUENCE [LARGE SCALE GENOMIC DNA]</scope>
    <source>
        <strain evidence="2">CyL4-1</strain>
    </source>
</reference>
<dbReference type="EMBL" id="CP029077">
    <property type="protein sequence ID" value="QED22911.1"/>
    <property type="molecule type" value="Genomic_DNA"/>
</dbReference>
<sequence>MYGKKCFDMRKLLIISILLLYSNISNAVNNAAQNKQKDEILNNDKSLDEDIKDYFTDEDGNILEPAKIPLLKATMKNWKVLVGNVDGRKICYAFSKPFAKVGNHKDSRDAYLMVIYFNKKRQDVNISMGFSFKTGSIVQISVDGKQFSANTKESIAIPNHQGIDSEIVKSMIYAKRVLVKGDSRIGTYGVDAYSCDNFQDVYAKLIELCDFM</sequence>
<keyword evidence="3" id="KW-1185">Reference proteome</keyword>
<evidence type="ECO:0000256" key="1">
    <source>
        <dbReference type="SAM" id="SignalP"/>
    </source>
</evidence>